<dbReference type="Proteomes" id="UP000178379">
    <property type="component" value="Unassembled WGS sequence"/>
</dbReference>
<dbReference type="Gene3D" id="3.30.1490.340">
    <property type="match status" value="1"/>
</dbReference>
<feature type="domain" description="DUF5619" evidence="1">
    <location>
        <begin position="28"/>
        <end position="104"/>
    </location>
</feature>
<evidence type="ECO:0000259" key="1">
    <source>
        <dbReference type="Pfam" id="PF18505"/>
    </source>
</evidence>
<reference evidence="2 3" key="1">
    <citation type="journal article" date="2016" name="Nat. Commun.">
        <title>Thousands of microbial genomes shed light on interconnected biogeochemical processes in an aquifer system.</title>
        <authorList>
            <person name="Anantharaman K."/>
            <person name="Brown C.T."/>
            <person name="Hug L.A."/>
            <person name="Sharon I."/>
            <person name="Castelle C.J."/>
            <person name="Probst A.J."/>
            <person name="Thomas B.C."/>
            <person name="Singh A."/>
            <person name="Wilkins M.J."/>
            <person name="Karaoz U."/>
            <person name="Brodie E.L."/>
            <person name="Williams K.H."/>
            <person name="Hubbard S.S."/>
            <person name="Banfield J.F."/>
        </authorList>
    </citation>
    <scope>NUCLEOTIDE SEQUENCE [LARGE SCALE GENOMIC DNA]</scope>
</reference>
<comment type="caution">
    <text evidence="2">The sequence shown here is derived from an EMBL/GenBank/DDBJ whole genome shotgun (WGS) entry which is preliminary data.</text>
</comment>
<dbReference type="InterPro" id="IPR041145">
    <property type="entry name" value="DUF5619"/>
</dbReference>
<name>A0A1F6T772_9PROT</name>
<evidence type="ECO:0000313" key="3">
    <source>
        <dbReference type="Proteomes" id="UP000178379"/>
    </source>
</evidence>
<dbReference type="Pfam" id="PF18505">
    <property type="entry name" value="DUF5619"/>
    <property type="match status" value="1"/>
</dbReference>
<dbReference type="STRING" id="1817756.A2140_02420"/>
<organism evidence="2 3">
    <name type="scientific">Candidatus Muproteobacteria bacterium RBG_16_62_13</name>
    <dbReference type="NCBI Taxonomy" id="1817756"/>
    <lineage>
        <taxon>Bacteria</taxon>
        <taxon>Pseudomonadati</taxon>
        <taxon>Pseudomonadota</taxon>
        <taxon>Candidatus Muproteobacteria</taxon>
    </lineage>
</organism>
<accession>A0A1F6T772</accession>
<dbReference type="EMBL" id="MFSQ01000045">
    <property type="protein sequence ID" value="OGI40968.1"/>
    <property type="molecule type" value="Genomic_DNA"/>
</dbReference>
<proteinExistence type="predicted"/>
<dbReference type="AlphaFoldDB" id="A0A1F6T772"/>
<evidence type="ECO:0000313" key="2">
    <source>
        <dbReference type="EMBL" id="OGI40968.1"/>
    </source>
</evidence>
<sequence length="108" mass="11823">MGPNEPGDRCPIPGERDLSGVVRVEMPAAPDHATALSLANAEAARRLGESMLLSWYDRDRDLEAPAHVSECHLDSAVPGYVDYALSRGASLRIDFEGGRYVFFYRAAE</sequence>
<protein>
    <recommendedName>
        <fullName evidence="1">DUF5619 domain-containing protein</fullName>
    </recommendedName>
</protein>
<gene>
    <name evidence="2" type="ORF">A2140_02420</name>
</gene>